<dbReference type="InterPro" id="IPR025932">
    <property type="entry name" value="Trypano_VSG_B_N_dom"/>
</dbReference>
<evidence type="ECO:0000256" key="4">
    <source>
        <dbReference type="ARBA" id="ARBA00022622"/>
    </source>
</evidence>
<evidence type="ECO:0000256" key="3">
    <source>
        <dbReference type="ARBA" id="ARBA00022475"/>
    </source>
</evidence>
<dbReference type="EMBL" id="KX699267">
    <property type="protein sequence ID" value="APD73223.1"/>
    <property type="molecule type" value="Genomic_DNA"/>
</dbReference>
<evidence type="ECO:0000256" key="6">
    <source>
        <dbReference type="ARBA" id="ARBA00023136"/>
    </source>
</evidence>
<dbReference type="Pfam" id="PF10659">
    <property type="entry name" value="Trypan_glycop_C"/>
    <property type="match status" value="1"/>
</dbReference>
<evidence type="ECO:0000256" key="5">
    <source>
        <dbReference type="ARBA" id="ARBA00022729"/>
    </source>
</evidence>
<proteinExistence type="predicted"/>
<keyword evidence="6" id="KW-0472">Membrane</keyword>
<feature type="chain" id="PRO_5012520493" evidence="9">
    <location>
        <begin position="22"/>
        <end position="520"/>
    </location>
</feature>
<dbReference type="VEuPathDB" id="TriTrypDB:Tb1125.11.19130"/>
<dbReference type="AlphaFoldDB" id="A0A1J0R5U9"/>
<feature type="domain" description="Trypanosome variant surface glycoprotein C-terminal" evidence="10">
    <location>
        <begin position="412"/>
        <end position="502"/>
    </location>
</feature>
<sequence length="520" mass="55908">MWQLFACLATIANLFVRPCDSAVGENAQQHAIMCNLAALAATSPKPQPTPVDPAGTVAELEQINFTTSYTNWTALFDLSKPNKGGKTFPENFKTNPLTKGWQTSWEHWYDTAAQAKAADIGTSKNTEYPPITDTNEKQAAHNHIRALTTRAKQRQKRYDGYAGTQKDFGATAVAKLLRKALYGGDGTAEEVKAGISFGTGADWDNSCSKPHAGKSIAGDFVCLCHNDEGTEKTCGDGVTSVQFTGSPPLSTLWGNIRESCHAAPVSDLSQQAVMAVLSEFRTALKIDTSSSTHKVLFGTDSAGSCDGSSTKVCIDYAQNYKPDGAKSWETIPWVQNLLEAAKQTEDMHTKARSADAIATEIGDILAEAKEIYAAAVNGQLSIKTITATIASNQPATATKNSGDVNQKAKEACKQHKAKKDCEEKGCKWNGTETDEPCEAKPAEQANQGAEGAAATEKCKGKSQTDCKSPDCKWEGETCKDSSFILNKQFALSVVSAAFAALLFLKCSTTLRVFDHFYETL</sequence>
<dbReference type="VEuPathDB" id="TriTrypDB:Tb427_000425500"/>
<feature type="domain" description="Trypanosome variant surface glycoprotein B-type N-terminal" evidence="11">
    <location>
        <begin position="20"/>
        <end position="361"/>
    </location>
</feature>
<dbReference type="InterPro" id="IPR019609">
    <property type="entry name" value="Variant_surf_glycoprt_trypan_C"/>
</dbReference>
<keyword evidence="7" id="KW-0325">Glycoprotein</keyword>
<evidence type="ECO:0000256" key="1">
    <source>
        <dbReference type="ARBA" id="ARBA00002523"/>
    </source>
</evidence>
<accession>A0A1J0R5U9</accession>
<comment type="subcellular location">
    <subcellularLocation>
        <location evidence="2">Cell membrane</location>
        <topology evidence="2">Lipid-anchor</topology>
        <topology evidence="2">GPI-anchor</topology>
    </subcellularLocation>
</comment>
<dbReference type="Pfam" id="PF13206">
    <property type="entry name" value="VSG_B"/>
    <property type="match status" value="1"/>
</dbReference>
<dbReference type="GO" id="GO:0005886">
    <property type="term" value="C:plasma membrane"/>
    <property type="evidence" value="ECO:0007669"/>
    <property type="project" value="UniProtKB-SubCell"/>
</dbReference>
<reference evidence="12" key="1">
    <citation type="submission" date="2016-08" db="EMBL/GenBank/DDBJ databases">
        <title>VSG repertoire of Trypanosoma brucei EATRO 1125.</title>
        <authorList>
            <person name="Cross G.A."/>
        </authorList>
    </citation>
    <scope>NUCLEOTIDE SEQUENCE</scope>
    <source>
        <strain evidence="12">EATRO 1125</strain>
    </source>
</reference>
<name>A0A1J0R5U9_9TRYP</name>
<organism evidence="12">
    <name type="scientific">Trypanosoma brucei</name>
    <dbReference type="NCBI Taxonomy" id="5691"/>
    <lineage>
        <taxon>Eukaryota</taxon>
        <taxon>Discoba</taxon>
        <taxon>Euglenozoa</taxon>
        <taxon>Kinetoplastea</taxon>
        <taxon>Metakinetoplastina</taxon>
        <taxon>Trypanosomatida</taxon>
        <taxon>Trypanosomatidae</taxon>
        <taxon>Trypanosoma</taxon>
    </lineage>
</organism>
<feature type="signal peptide" evidence="9">
    <location>
        <begin position="1"/>
        <end position="21"/>
    </location>
</feature>
<dbReference type="Gene3D" id="3.30.1680.40">
    <property type="match status" value="1"/>
</dbReference>
<evidence type="ECO:0000256" key="7">
    <source>
        <dbReference type="ARBA" id="ARBA00023180"/>
    </source>
</evidence>
<evidence type="ECO:0000259" key="10">
    <source>
        <dbReference type="Pfam" id="PF10659"/>
    </source>
</evidence>
<evidence type="ECO:0000313" key="12">
    <source>
        <dbReference type="EMBL" id="APD73223.1"/>
    </source>
</evidence>
<dbReference type="GO" id="GO:0098552">
    <property type="term" value="C:side of membrane"/>
    <property type="evidence" value="ECO:0007669"/>
    <property type="project" value="UniProtKB-KW"/>
</dbReference>
<evidence type="ECO:0000259" key="11">
    <source>
        <dbReference type="Pfam" id="PF13206"/>
    </source>
</evidence>
<comment type="function">
    <text evidence="1">VSG forms a coat on the surface of the parasite. The trypanosome evades the immune response of the host by expressing a series of antigenically distinct VSGs from an estimated 1000 VSG genes.</text>
</comment>
<keyword evidence="8" id="KW-0449">Lipoprotein</keyword>
<keyword evidence="4" id="KW-0336">GPI-anchor</keyword>
<evidence type="ECO:0000256" key="2">
    <source>
        <dbReference type="ARBA" id="ARBA00004609"/>
    </source>
</evidence>
<dbReference type="VEuPathDB" id="TriTrypDB:Tb927.11.19180"/>
<evidence type="ECO:0000256" key="8">
    <source>
        <dbReference type="ARBA" id="ARBA00023288"/>
    </source>
</evidence>
<keyword evidence="3" id="KW-1003">Cell membrane</keyword>
<protein>
    <submittedName>
        <fullName evidence="12">Variant surface glycoprotein 1125.453</fullName>
    </submittedName>
</protein>
<keyword evidence="5 9" id="KW-0732">Signal</keyword>
<evidence type="ECO:0000256" key="9">
    <source>
        <dbReference type="SAM" id="SignalP"/>
    </source>
</evidence>